<evidence type="ECO:0000259" key="2">
    <source>
        <dbReference type="Pfam" id="PF16640"/>
    </source>
</evidence>
<dbReference type="GO" id="GO:0005975">
    <property type="term" value="P:carbohydrate metabolic process"/>
    <property type="evidence" value="ECO:0007669"/>
    <property type="project" value="UniProtKB-ARBA"/>
</dbReference>
<feature type="domain" description="Bacterial Ig-like" evidence="2">
    <location>
        <begin position="475"/>
        <end position="550"/>
    </location>
</feature>
<dbReference type="OrthoDB" id="184858at2"/>
<dbReference type="InterPro" id="IPR029058">
    <property type="entry name" value="AB_hydrolase_fold"/>
</dbReference>
<dbReference type="SUPFAM" id="SSF53474">
    <property type="entry name" value="alpha/beta-Hydrolases"/>
    <property type="match status" value="1"/>
</dbReference>
<evidence type="ECO:0000313" key="3">
    <source>
        <dbReference type="EMBL" id="TDD71639.1"/>
    </source>
</evidence>
<reference evidence="3 4" key="1">
    <citation type="submission" date="2019-02" db="EMBL/GenBank/DDBJ databases">
        <title>Draft genome sequences of novel Actinobacteria.</title>
        <authorList>
            <person name="Sahin N."/>
            <person name="Ay H."/>
            <person name="Saygin H."/>
        </authorList>
    </citation>
    <scope>NUCLEOTIDE SEQUENCE [LARGE SCALE GENOMIC DNA]</scope>
    <source>
        <strain evidence="3 4">8K307</strain>
    </source>
</reference>
<dbReference type="PANTHER" id="PTHR48098">
    <property type="entry name" value="ENTEROCHELIN ESTERASE-RELATED"/>
    <property type="match status" value="1"/>
</dbReference>
<dbReference type="Gene3D" id="3.40.50.1820">
    <property type="entry name" value="alpha/beta hydrolase"/>
    <property type="match status" value="1"/>
</dbReference>
<dbReference type="Proteomes" id="UP000295217">
    <property type="component" value="Unassembled WGS sequence"/>
</dbReference>
<name>A0A4R5AJP6_9ACTN</name>
<dbReference type="InterPro" id="IPR013783">
    <property type="entry name" value="Ig-like_fold"/>
</dbReference>
<feature type="region of interest" description="Disordered" evidence="1">
    <location>
        <begin position="538"/>
        <end position="560"/>
    </location>
</feature>
<dbReference type="Pfam" id="PF16640">
    <property type="entry name" value="Big_3_5"/>
    <property type="match status" value="1"/>
</dbReference>
<evidence type="ECO:0000256" key="1">
    <source>
        <dbReference type="SAM" id="MobiDB-lite"/>
    </source>
</evidence>
<keyword evidence="4" id="KW-1185">Reference proteome</keyword>
<dbReference type="AlphaFoldDB" id="A0A4R5AJP6"/>
<accession>A0A4R5AJP6</accession>
<dbReference type="InterPro" id="IPR032109">
    <property type="entry name" value="Big_3_5"/>
</dbReference>
<protein>
    <recommendedName>
        <fullName evidence="2">Bacterial Ig-like domain-containing protein</fullName>
    </recommendedName>
</protein>
<gene>
    <name evidence="3" type="ORF">E1262_05740</name>
</gene>
<dbReference type="Pfam" id="PF00756">
    <property type="entry name" value="Esterase"/>
    <property type="match status" value="1"/>
</dbReference>
<dbReference type="Gene3D" id="2.60.40.10">
    <property type="entry name" value="Immunoglobulins"/>
    <property type="match status" value="2"/>
</dbReference>
<dbReference type="EMBL" id="SMLB01000005">
    <property type="protein sequence ID" value="TDD71639.1"/>
    <property type="molecule type" value="Genomic_DNA"/>
</dbReference>
<comment type="caution">
    <text evidence="3">The sequence shown here is derived from an EMBL/GenBank/DDBJ whole genome shotgun (WGS) entry which is preliminary data.</text>
</comment>
<feature type="compositionally biased region" description="Polar residues" evidence="1">
    <location>
        <begin position="544"/>
        <end position="553"/>
    </location>
</feature>
<proteinExistence type="predicted"/>
<dbReference type="InterPro" id="IPR050583">
    <property type="entry name" value="Mycobacterial_A85_antigen"/>
</dbReference>
<dbReference type="InterPro" id="IPR000801">
    <property type="entry name" value="Esterase-like"/>
</dbReference>
<sequence>MERRSIVTRLVARIESARPSTARRRSGVGRTRAGKRRAQCAAAVAAGCGLLLAVAVAPSSADTADDLDLGPQVTRTDEGPTGYSVTFRYKAPGDVEQVRIWGEWQFSSIESLVNTRTSDGRMGWDWRPGDTVAAAGPGFFPAFPASDMSLGEDGVWTWTTPLPSGMHSYRFVHDCGGPAGIDGCTYHYDPANPPWSAGLTPTGAQTLSTVFVPEHPDFPTYDTRNHAPTPPEFTGTFEHREYVSPTSTNPPGKHHLVAYLPAGYDSDRPVPYPTLYLSHGFGGNESHFFVQALANYIMENLVADGHVQPMVIVTTNFNGIPGGDEGYARDLRENVIPFIEREYNVSTLPEDRAFGGQSMGAQRGISLLYNHTPTFHYYGLWAAAGGGNPNATQVENMRGVRGGIHMGTGLQDFVGNIGPNSIARAATLRSHGLDVVEHNVDGTHTWVAARPLFEDFLKRVVFRATETSLSVETRGNRVNHVSATVEPLGTSAARPTGFVEFRRGDTVLGVAKLNPHGTARLRPPSPASAEGIEAHYLGDDLFNGSDSRSTDTAPPSEVRP</sequence>
<organism evidence="3 4">
    <name type="scientific">Jiangella aurantiaca</name>
    <dbReference type="NCBI Taxonomy" id="2530373"/>
    <lineage>
        <taxon>Bacteria</taxon>
        <taxon>Bacillati</taxon>
        <taxon>Actinomycetota</taxon>
        <taxon>Actinomycetes</taxon>
        <taxon>Jiangellales</taxon>
        <taxon>Jiangellaceae</taxon>
        <taxon>Jiangella</taxon>
    </lineage>
</organism>
<evidence type="ECO:0000313" key="4">
    <source>
        <dbReference type="Proteomes" id="UP000295217"/>
    </source>
</evidence>